<dbReference type="Proteomes" id="UP001148662">
    <property type="component" value="Unassembled WGS sequence"/>
</dbReference>
<dbReference type="EMBL" id="JANHOG010000769">
    <property type="protein sequence ID" value="KAJ3551666.1"/>
    <property type="molecule type" value="Genomic_DNA"/>
</dbReference>
<proteinExistence type="predicted"/>
<comment type="caution">
    <text evidence="1">The sequence shown here is derived from an EMBL/GenBank/DDBJ whole genome shotgun (WGS) entry which is preliminary data.</text>
</comment>
<organism evidence="1 2">
    <name type="scientific">Phlebia brevispora</name>
    <dbReference type="NCBI Taxonomy" id="194682"/>
    <lineage>
        <taxon>Eukaryota</taxon>
        <taxon>Fungi</taxon>
        <taxon>Dikarya</taxon>
        <taxon>Basidiomycota</taxon>
        <taxon>Agaricomycotina</taxon>
        <taxon>Agaricomycetes</taxon>
        <taxon>Polyporales</taxon>
        <taxon>Meruliaceae</taxon>
        <taxon>Phlebia</taxon>
    </lineage>
</organism>
<evidence type="ECO:0000313" key="1">
    <source>
        <dbReference type="EMBL" id="KAJ3551666.1"/>
    </source>
</evidence>
<sequence>MMSLGGLDDDTQVVMPDFAHENVGALSMWSNAPAGFEWDDWGMYINNFQNAGGMTEQQNPAPLGGRIHRGPTESIICKPYAWESNVLSTFAPRECNSLSLHPQSAMRPIATLIRILHIPGAGRGKEDEHRNQAPIHASPRQAQSSGKLVPEIVDMVIDQLEGDKASLAACTLVARGWYNRSRYHLFHTVTIKTTSRLKGFLIFLAKSTVREHVRVLRLGNQNGSEKTKFKLGPASFASILTSLPALTTLGVYHASWDPNQKDKFVLPKEWTYKPHAIDAFELVEVVNVRRKGMIGGTPLSLDDVRACLQHFSSVGNLTITHAKWRDDESTTLPEPALQTEPLAGLRVAKLSVLSHAMLPSILQLLPMTSSAHTLRTLLVGMSEWEGVVALGELLAQGFGGHIEELSIVFACVCRFLSVEVLWRTMNLGCCTELRSLCYWVFMFSNNPRSNRLYWDAISALLTEAPNKLRKLEHIKFNICMSGEIKLLAHQIEGVDWKQLEELLSRLPSLRTVEIVLEHRGGSVVCKEAAWKTITEGLPTLASKGRGAITVLCRDSLSTSSGYHYLFV</sequence>
<name>A0ACC1T2P9_9APHY</name>
<keyword evidence="2" id="KW-1185">Reference proteome</keyword>
<evidence type="ECO:0000313" key="2">
    <source>
        <dbReference type="Proteomes" id="UP001148662"/>
    </source>
</evidence>
<gene>
    <name evidence="1" type="ORF">NM688_g4571</name>
</gene>
<protein>
    <submittedName>
        <fullName evidence="1">Uncharacterized protein</fullName>
    </submittedName>
</protein>
<reference evidence="1" key="1">
    <citation type="submission" date="2022-07" db="EMBL/GenBank/DDBJ databases">
        <title>Genome Sequence of Phlebia brevispora.</title>
        <authorList>
            <person name="Buettner E."/>
        </authorList>
    </citation>
    <scope>NUCLEOTIDE SEQUENCE</scope>
    <source>
        <strain evidence="1">MPL23</strain>
    </source>
</reference>
<accession>A0ACC1T2P9</accession>